<protein>
    <recommendedName>
        <fullName evidence="5">Catalase</fullName>
        <ecNumber evidence="4">1.11.1.6</ecNumber>
    </recommendedName>
</protein>
<evidence type="ECO:0000256" key="5">
    <source>
        <dbReference type="ARBA" id="ARBA00014132"/>
    </source>
</evidence>
<dbReference type="InterPro" id="IPR018028">
    <property type="entry name" value="Catalase"/>
</dbReference>
<dbReference type="SMART" id="SM01060">
    <property type="entry name" value="Catalase"/>
    <property type="match status" value="1"/>
</dbReference>
<comment type="function">
    <text evidence="2">Decomposes hydrogen peroxide into water and oxygen; serves to protect cells from the toxic effects of hydrogen peroxide.</text>
</comment>
<evidence type="ECO:0000313" key="16">
    <source>
        <dbReference type="Proteomes" id="UP000278907"/>
    </source>
</evidence>
<dbReference type="SUPFAM" id="SSF56634">
    <property type="entry name" value="Heme-dependent catalase-like"/>
    <property type="match status" value="1"/>
</dbReference>
<keyword evidence="7" id="KW-0349">Heme</keyword>
<sequence length="511" mass="55966">MNRRSLLLAVLLSGTPALAAGNPPPITTDSGAPLGTNQSSKTAGPRGGVLLEDFALIEKLARFDRERIPERVVHARGVGAYGSFESYGDFSQLTRASVFSKKGKTTPMFVRFSTVIHPSGSPETLRDPRGFALKFYTDEGNWDLVGNNLPIFFIRDAIKFPDMVHSLKPSPITNRQDPNRFFDFFSHQPESTHMLTQLYSDLGIPANYRQMDGNGVHAFKFVNAKGEVKYVKFNWKSQQGVKGLTVEEATKLGGEDFSHATHDLYTTIQQGKFPSWELSVQVLDPKDLDGFAFDPLDATKEWPKDKLPPVKLGKFTLNKTPDNFFEETEQSAFSPGVTPPGIEPSEDRLLQGRLFSYADTQRYRIGANYLQLAVNHAKAPVNNNSQAGALNASNTKSDVNYEPSITKETQDTPAALLSSSPLSGTTQQKAIDKTDNFSQAGAFYAALDAGGKERLVKNLAGDLGLVRDAKVKARMVGFFYTANADYGTRLAKAVNVKLDDAKAAIAPLAAR</sequence>
<accession>A0ABX9QA40</accession>
<evidence type="ECO:0000256" key="7">
    <source>
        <dbReference type="ARBA" id="ARBA00022617"/>
    </source>
</evidence>
<dbReference type="PIRSF" id="PIRSF038928">
    <property type="entry name" value="Catalase_clade1-3"/>
    <property type="match status" value="1"/>
</dbReference>
<dbReference type="PANTHER" id="PTHR11465:SF23">
    <property type="entry name" value="CATALASE-2"/>
    <property type="match status" value="1"/>
</dbReference>
<dbReference type="InterPro" id="IPR010582">
    <property type="entry name" value="Catalase_immune_responsive"/>
</dbReference>
<evidence type="ECO:0000256" key="11">
    <source>
        <dbReference type="ARBA" id="ARBA00023324"/>
    </source>
</evidence>
<dbReference type="Pfam" id="PF06628">
    <property type="entry name" value="Catalase-rel"/>
    <property type="match status" value="1"/>
</dbReference>
<feature type="signal peptide" evidence="13">
    <location>
        <begin position="1"/>
        <end position="19"/>
    </location>
</feature>
<feature type="chain" id="PRO_5045934670" description="Catalase" evidence="13">
    <location>
        <begin position="20"/>
        <end position="511"/>
    </location>
</feature>
<reference evidence="15 16" key="1">
    <citation type="submission" date="2018-09" db="EMBL/GenBank/DDBJ databases">
        <authorList>
            <person name="Livingstone P.G."/>
            <person name="Whitworth D.E."/>
        </authorList>
    </citation>
    <scope>NUCLEOTIDE SEQUENCE [LARGE SCALE GENOMIC DNA]</scope>
    <source>
        <strain evidence="15 16">CA031B</strain>
    </source>
</reference>
<evidence type="ECO:0000256" key="8">
    <source>
        <dbReference type="ARBA" id="ARBA00022723"/>
    </source>
</evidence>
<dbReference type="Pfam" id="PF00199">
    <property type="entry name" value="Catalase"/>
    <property type="match status" value="1"/>
</dbReference>
<dbReference type="RefSeq" id="WP_120583169.1">
    <property type="nucleotide sequence ID" value="NZ_RAWI01000413.1"/>
</dbReference>
<keyword evidence="10" id="KW-0408">Iron</keyword>
<evidence type="ECO:0000256" key="12">
    <source>
        <dbReference type="SAM" id="MobiDB-lite"/>
    </source>
</evidence>
<feature type="compositionally biased region" description="Polar residues" evidence="12">
    <location>
        <begin position="27"/>
        <end position="42"/>
    </location>
</feature>
<keyword evidence="16" id="KW-1185">Reference proteome</keyword>
<name>A0ABX9QA40_9BACT</name>
<evidence type="ECO:0000256" key="4">
    <source>
        <dbReference type="ARBA" id="ARBA00012314"/>
    </source>
</evidence>
<comment type="caution">
    <text evidence="15">The sequence shown here is derived from an EMBL/GenBank/DDBJ whole genome shotgun (WGS) entry which is preliminary data.</text>
</comment>
<keyword evidence="11" id="KW-0376">Hydrogen peroxide</keyword>
<dbReference type="InterPro" id="IPR024711">
    <property type="entry name" value="Catalase_clade1/3"/>
</dbReference>
<comment type="cofactor">
    <cofactor evidence="1">
        <name>heme</name>
        <dbReference type="ChEBI" id="CHEBI:30413"/>
    </cofactor>
</comment>
<evidence type="ECO:0000256" key="10">
    <source>
        <dbReference type="ARBA" id="ARBA00023004"/>
    </source>
</evidence>
<evidence type="ECO:0000256" key="3">
    <source>
        <dbReference type="ARBA" id="ARBA00005329"/>
    </source>
</evidence>
<organism evidence="15 16">
    <name type="scientific">Corallococcus praedator</name>
    <dbReference type="NCBI Taxonomy" id="2316724"/>
    <lineage>
        <taxon>Bacteria</taxon>
        <taxon>Pseudomonadati</taxon>
        <taxon>Myxococcota</taxon>
        <taxon>Myxococcia</taxon>
        <taxon>Myxococcales</taxon>
        <taxon>Cystobacterineae</taxon>
        <taxon>Myxococcaceae</taxon>
        <taxon>Corallococcus</taxon>
    </lineage>
</organism>
<gene>
    <name evidence="15" type="ORF">D7Y13_34640</name>
</gene>
<evidence type="ECO:0000259" key="14">
    <source>
        <dbReference type="SMART" id="SM01060"/>
    </source>
</evidence>
<dbReference type="CDD" id="cd08154">
    <property type="entry name" value="catalase_clade_1"/>
    <property type="match status" value="1"/>
</dbReference>
<dbReference type="InterPro" id="IPR002226">
    <property type="entry name" value="Catalase_haem_BS"/>
</dbReference>
<evidence type="ECO:0000256" key="13">
    <source>
        <dbReference type="SAM" id="SignalP"/>
    </source>
</evidence>
<dbReference type="InterPro" id="IPR020835">
    <property type="entry name" value="Catalase_sf"/>
</dbReference>
<evidence type="ECO:0000313" key="15">
    <source>
        <dbReference type="EMBL" id="RKH93279.1"/>
    </source>
</evidence>
<keyword evidence="13" id="KW-0732">Signal</keyword>
<dbReference type="EC" id="1.11.1.6" evidence="4"/>
<keyword evidence="8" id="KW-0479">Metal-binding</keyword>
<keyword evidence="6" id="KW-0575">Peroxidase</keyword>
<keyword evidence="9" id="KW-0560">Oxidoreductase</keyword>
<feature type="domain" description="Catalase core" evidence="14">
    <location>
        <begin position="27"/>
        <end position="410"/>
    </location>
</feature>
<dbReference type="PANTHER" id="PTHR11465">
    <property type="entry name" value="CATALASE"/>
    <property type="match status" value="1"/>
</dbReference>
<dbReference type="Gene3D" id="2.40.180.10">
    <property type="entry name" value="Catalase core domain"/>
    <property type="match status" value="1"/>
</dbReference>
<dbReference type="PRINTS" id="PR00067">
    <property type="entry name" value="CATALASE"/>
</dbReference>
<dbReference type="Proteomes" id="UP000278907">
    <property type="component" value="Unassembled WGS sequence"/>
</dbReference>
<dbReference type="EMBL" id="RAWI01000413">
    <property type="protein sequence ID" value="RKH93279.1"/>
    <property type="molecule type" value="Genomic_DNA"/>
</dbReference>
<dbReference type="PROSITE" id="PS51402">
    <property type="entry name" value="CATALASE_3"/>
    <property type="match status" value="1"/>
</dbReference>
<dbReference type="InterPro" id="IPR011614">
    <property type="entry name" value="Catalase_core"/>
</dbReference>
<evidence type="ECO:0000256" key="6">
    <source>
        <dbReference type="ARBA" id="ARBA00022559"/>
    </source>
</evidence>
<feature type="region of interest" description="Disordered" evidence="12">
    <location>
        <begin position="20"/>
        <end position="45"/>
    </location>
</feature>
<proteinExistence type="inferred from homology"/>
<evidence type="ECO:0000256" key="9">
    <source>
        <dbReference type="ARBA" id="ARBA00023002"/>
    </source>
</evidence>
<evidence type="ECO:0000256" key="1">
    <source>
        <dbReference type="ARBA" id="ARBA00001971"/>
    </source>
</evidence>
<evidence type="ECO:0000256" key="2">
    <source>
        <dbReference type="ARBA" id="ARBA00002974"/>
    </source>
</evidence>
<comment type="similarity">
    <text evidence="3">Belongs to the catalase family.</text>
</comment>
<dbReference type="PROSITE" id="PS00437">
    <property type="entry name" value="CATALASE_1"/>
    <property type="match status" value="1"/>
</dbReference>